<reference evidence="1" key="1">
    <citation type="submission" date="2021-04" db="EMBL/GenBank/DDBJ databases">
        <title>Genome based classification of Actinospica acidithermotolerans sp. nov., an actinobacterium isolated from an Indonesian hot spring.</title>
        <authorList>
            <person name="Kusuma A.B."/>
            <person name="Putra K.E."/>
            <person name="Nafisah S."/>
            <person name="Loh J."/>
            <person name="Nouioui I."/>
            <person name="Goodfellow M."/>
        </authorList>
    </citation>
    <scope>NUCLEOTIDE SEQUENCE</scope>
    <source>
        <strain evidence="1">DSM 45618</strain>
    </source>
</reference>
<protein>
    <submittedName>
        <fullName evidence="1">Uncharacterized protein</fullName>
    </submittedName>
</protein>
<sequence>MATLRRSSPFSWDAAGLDRALALASADARAGMLATCRDLLAETRCENDFARRGYASAVLGSACATSNAAELWTGEDPDNPDAWLVWARVAAIRALRFGDRRDDRTRELIGIAVRACHTAVGLSESDPTPQVILLGLDRLRYRRPTPAPAPLALTIPGPWDQLARVARRDRHNREAGHQLLNYYHPRHGGDARHLHQVASWAAKVSLPDSPLQLLPLVADLEAPDVGPDPLDQDQLRRMAMLHNLIADIDAGRVQGDPEELAKQRARFTHRLQQEQDPRSDDYHRRRSLALIAKDLYEAWFGEGRTPPYVPIRDLSVLAHALYVGEWRLPAAAVLQYLGPHACTYPWSLLSDDPEKELIRVYRDRHVPLPREHPG</sequence>
<evidence type="ECO:0000313" key="1">
    <source>
        <dbReference type="EMBL" id="MBS2966245.1"/>
    </source>
</evidence>
<accession>A0A8J7WT17</accession>
<keyword evidence="2" id="KW-1185">Reference proteome</keyword>
<gene>
    <name evidence="1" type="ORF">KGA66_24585</name>
</gene>
<dbReference type="RefSeq" id="WP_211471129.1">
    <property type="nucleotide sequence ID" value="NZ_JAGSXH010000132.1"/>
</dbReference>
<dbReference type="EMBL" id="JAGSXH010000132">
    <property type="protein sequence ID" value="MBS2966245.1"/>
    <property type="molecule type" value="Genomic_DNA"/>
</dbReference>
<dbReference type="Proteomes" id="UP000677913">
    <property type="component" value="Unassembled WGS sequence"/>
</dbReference>
<comment type="caution">
    <text evidence="1">The sequence shown here is derived from an EMBL/GenBank/DDBJ whole genome shotgun (WGS) entry which is preliminary data.</text>
</comment>
<dbReference type="AlphaFoldDB" id="A0A8J7WT17"/>
<name>A0A8J7WT17_9ACTN</name>
<proteinExistence type="predicted"/>
<evidence type="ECO:0000313" key="2">
    <source>
        <dbReference type="Proteomes" id="UP000677913"/>
    </source>
</evidence>
<organism evidence="1 2">
    <name type="scientific">Actinocrinis puniceicyclus</name>
    <dbReference type="NCBI Taxonomy" id="977794"/>
    <lineage>
        <taxon>Bacteria</taxon>
        <taxon>Bacillati</taxon>
        <taxon>Actinomycetota</taxon>
        <taxon>Actinomycetes</taxon>
        <taxon>Catenulisporales</taxon>
        <taxon>Actinospicaceae</taxon>
        <taxon>Actinocrinis</taxon>
    </lineage>
</organism>